<feature type="transmembrane region" description="Helical" evidence="9">
    <location>
        <begin position="92"/>
        <end position="112"/>
    </location>
</feature>
<organism evidence="10 11">
    <name type="scientific">Lunasporangiospora selenospora</name>
    <dbReference type="NCBI Taxonomy" id="979761"/>
    <lineage>
        <taxon>Eukaryota</taxon>
        <taxon>Fungi</taxon>
        <taxon>Fungi incertae sedis</taxon>
        <taxon>Mucoromycota</taxon>
        <taxon>Mortierellomycotina</taxon>
        <taxon>Mortierellomycetes</taxon>
        <taxon>Mortierellales</taxon>
        <taxon>Mortierellaceae</taxon>
        <taxon>Lunasporangiospora</taxon>
    </lineage>
</organism>
<evidence type="ECO:0000256" key="9">
    <source>
        <dbReference type="SAM" id="Phobius"/>
    </source>
</evidence>
<evidence type="ECO:0000256" key="8">
    <source>
        <dbReference type="RuleBase" id="RU000477"/>
    </source>
</evidence>
<dbReference type="PROSITE" id="PS00221">
    <property type="entry name" value="MIP"/>
    <property type="match status" value="1"/>
</dbReference>
<evidence type="ECO:0000256" key="2">
    <source>
        <dbReference type="ARBA" id="ARBA00006175"/>
    </source>
</evidence>
<keyword evidence="11" id="KW-1185">Reference proteome</keyword>
<evidence type="ECO:0008006" key="12">
    <source>
        <dbReference type="Google" id="ProtNLM"/>
    </source>
</evidence>
<keyword evidence="6 9" id="KW-1133">Transmembrane helix</keyword>
<keyword evidence="7 9" id="KW-0472">Membrane</keyword>
<keyword evidence="3 8" id="KW-0813">Transport</keyword>
<dbReference type="PRINTS" id="PR00783">
    <property type="entry name" value="MINTRINSICP"/>
</dbReference>
<evidence type="ECO:0000256" key="6">
    <source>
        <dbReference type="ARBA" id="ARBA00022989"/>
    </source>
</evidence>
<dbReference type="Proteomes" id="UP000780801">
    <property type="component" value="Unassembled WGS sequence"/>
</dbReference>
<evidence type="ECO:0000256" key="1">
    <source>
        <dbReference type="ARBA" id="ARBA00004651"/>
    </source>
</evidence>
<evidence type="ECO:0000256" key="5">
    <source>
        <dbReference type="ARBA" id="ARBA00022692"/>
    </source>
</evidence>
<sequence>MDFQVKSHAKGWSVQALAEFLGTAMFLYLAVGGSDAIARGIPDGSGSLGTALGFGISLLVTSWAFFRISGAHFNPAITLSSLITGHCSIPKAIIFFISQLLGAMVGIALARATMPSSEGVIRINKLMNGESIARGFFLEFFLTFILCFVYHMIVHEKNRSTFMASIPYGFALFSCYLFANRYTGAGLNPARAFATSVVARDFSRQHWIYWFAPFGGAVLAAALHILFRFLDYETVNPGIDAENQAQYQRALSAYGLSTPDGIHTPQMAQNPATTTTTTTTAVPVVHVDNGDSVLPR</sequence>
<evidence type="ECO:0000313" key="10">
    <source>
        <dbReference type="EMBL" id="KAF9578570.1"/>
    </source>
</evidence>
<feature type="transmembrane region" description="Helical" evidence="9">
    <location>
        <begin position="160"/>
        <end position="179"/>
    </location>
</feature>
<protein>
    <recommendedName>
        <fullName evidence="12">Aquaporin Z</fullName>
    </recommendedName>
</protein>
<proteinExistence type="inferred from homology"/>
<feature type="transmembrane region" description="Helical" evidence="9">
    <location>
        <begin position="132"/>
        <end position="153"/>
    </location>
</feature>
<comment type="similarity">
    <text evidence="2 8">Belongs to the MIP/aquaporin (TC 1.A.8) family.</text>
</comment>
<dbReference type="PANTHER" id="PTHR19139:SF199">
    <property type="entry name" value="MIP17260P"/>
    <property type="match status" value="1"/>
</dbReference>
<dbReference type="GO" id="GO:0015250">
    <property type="term" value="F:water channel activity"/>
    <property type="evidence" value="ECO:0007669"/>
    <property type="project" value="TreeGrafter"/>
</dbReference>
<feature type="transmembrane region" description="Helical" evidence="9">
    <location>
        <begin position="207"/>
        <end position="227"/>
    </location>
</feature>
<dbReference type="InterPro" id="IPR022357">
    <property type="entry name" value="MIP_CS"/>
</dbReference>
<dbReference type="InterPro" id="IPR023271">
    <property type="entry name" value="Aquaporin-like"/>
</dbReference>
<gene>
    <name evidence="10" type="ORF">BGW38_005563</name>
</gene>
<dbReference type="AlphaFoldDB" id="A0A9P6FPS4"/>
<comment type="caution">
    <text evidence="10">The sequence shown here is derived from an EMBL/GenBank/DDBJ whole genome shotgun (WGS) entry which is preliminary data.</text>
</comment>
<dbReference type="PANTHER" id="PTHR19139">
    <property type="entry name" value="AQUAPORIN TRANSPORTER"/>
    <property type="match status" value="1"/>
</dbReference>
<dbReference type="GO" id="GO:0005886">
    <property type="term" value="C:plasma membrane"/>
    <property type="evidence" value="ECO:0007669"/>
    <property type="project" value="UniProtKB-SubCell"/>
</dbReference>
<accession>A0A9P6FPS4</accession>
<name>A0A9P6FPS4_9FUNG</name>
<dbReference type="OrthoDB" id="3222at2759"/>
<comment type="subcellular location">
    <subcellularLocation>
        <location evidence="1">Cell membrane</location>
        <topology evidence="1">Multi-pass membrane protein</topology>
    </subcellularLocation>
</comment>
<dbReference type="InterPro" id="IPR000425">
    <property type="entry name" value="MIP"/>
</dbReference>
<dbReference type="SUPFAM" id="SSF81338">
    <property type="entry name" value="Aquaporin-like"/>
    <property type="match status" value="1"/>
</dbReference>
<dbReference type="InterPro" id="IPR034294">
    <property type="entry name" value="Aquaporin_transptr"/>
</dbReference>
<evidence type="ECO:0000313" key="11">
    <source>
        <dbReference type="Proteomes" id="UP000780801"/>
    </source>
</evidence>
<dbReference type="EMBL" id="JAABOA010003519">
    <property type="protein sequence ID" value="KAF9578570.1"/>
    <property type="molecule type" value="Genomic_DNA"/>
</dbReference>
<keyword evidence="5 8" id="KW-0812">Transmembrane</keyword>
<evidence type="ECO:0000256" key="4">
    <source>
        <dbReference type="ARBA" id="ARBA00022475"/>
    </source>
</evidence>
<feature type="transmembrane region" description="Helical" evidence="9">
    <location>
        <begin position="12"/>
        <end position="31"/>
    </location>
</feature>
<dbReference type="Gene3D" id="1.20.1080.10">
    <property type="entry name" value="Glycerol uptake facilitator protein"/>
    <property type="match status" value="1"/>
</dbReference>
<evidence type="ECO:0000256" key="3">
    <source>
        <dbReference type="ARBA" id="ARBA00022448"/>
    </source>
</evidence>
<evidence type="ECO:0000256" key="7">
    <source>
        <dbReference type="ARBA" id="ARBA00023136"/>
    </source>
</evidence>
<keyword evidence="4" id="KW-1003">Cell membrane</keyword>
<dbReference type="Pfam" id="PF00230">
    <property type="entry name" value="MIP"/>
    <property type="match status" value="1"/>
</dbReference>
<reference evidence="10" key="1">
    <citation type="journal article" date="2020" name="Fungal Divers.">
        <title>Resolving the Mortierellaceae phylogeny through synthesis of multi-gene phylogenetics and phylogenomics.</title>
        <authorList>
            <person name="Vandepol N."/>
            <person name="Liber J."/>
            <person name="Desiro A."/>
            <person name="Na H."/>
            <person name="Kennedy M."/>
            <person name="Barry K."/>
            <person name="Grigoriev I.V."/>
            <person name="Miller A.N."/>
            <person name="O'Donnell K."/>
            <person name="Stajich J.E."/>
            <person name="Bonito G."/>
        </authorList>
    </citation>
    <scope>NUCLEOTIDE SEQUENCE</scope>
    <source>
        <strain evidence="10">KOD1015</strain>
    </source>
</reference>
<feature type="transmembrane region" description="Helical" evidence="9">
    <location>
        <begin position="51"/>
        <end position="71"/>
    </location>
</feature>